<sequence length="329" mass="38300">MTKNREGGKSIMRTLLLPELADKTFVALKEAGASSYYQTTFQTVARQFIRYATEKDAQTFSMDLGLQFLEDHYSMSERIREGKFCYQYLRSINAMAEYQQSGSVILYLAKDMRNYVFPDVFKESADAYLAYRKSIGFKKKSVQTFSLYLERFFTFLDGKGIRLLNDIGIRDVYAFMDSLSACYEKPTINHTMRAVRYYLKYCYDNQLMEQELFPKIPNPHYNRQSRIPSVYSEEEVRKLLSSIDQGNPCGLRDYSIILLITRLGLRSSDVANLRFSNIDWENEKTSLMLGFYKDTSGLTVSSTVYFMAVLLFHAITLCLTCQKNRYDCR</sequence>
<dbReference type="PANTHER" id="PTHR30349:SF81">
    <property type="entry name" value="TYROSINE RECOMBINASE XERC"/>
    <property type="match status" value="1"/>
</dbReference>
<dbReference type="GO" id="GO:0006310">
    <property type="term" value="P:DNA recombination"/>
    <property type="evidence" value="ECO:0007669"/>
    <property type="project" value="UniProtKB-KW"/>
</dbReference>
<dbReference type="Proteomes" id="UP000481852">
    <property type="component" value="Unassembled WGS sequence"/>
</dbReference>
<evidence type="ECO:0008006" key="9">
    <source>
        <dbReference type="Google" id="ProtNLM"/>
    </source>
</evidence>
<feature type="domain" description="Tyr recombinase" evidence="5">
    <location>
        <begin position="226"/>
        <end position="329"/>
    </location>
</feature>
<evidence type="ECO:0000259" key="5">
    <source>
        <dbReference type="PROSITE" id="PS51898"/>
    </source>
</evidence>
<dbReference type="EMBL" id="VULZ01000018">
    <property type="protein sequence ID" value="MSS15936.1"/>
    <property type="molecule type" value="Genomic_DNA"/>
</dbReference>
<gene>
    <name evidence="7" type="ORF">FYJ35_13005</name>
</gene>
<evidence type="ECO:0000259" key="6">
    <source>
        <dbReference type="PROSITE" id="PS51900"/>
    </source>
</evidence>
<feature type="transmembrane region" description="Helical" evidence="4">
    <location>
        <begin position="303"/>
        <end position="321"/>
    </location>
</feature>
<evidence type="ECO:0000256" key="1">
    <source>
        <dbReference type="ARBA" id="ARBA00023125"/>
    </source>
</evidence>
<organism evidence="7 8">
    <name type="scientific">Porcincola intestinalis</name>
    <dbReference type="NCBI Taxonomy" id="2606632"/>
    <lineage>
        <taxon>Bacteria</taxon>
        <taxon>Bacillati</taxon>
        <taxon>Bacillota</taxon>
        <taxon>Clostridia</taxon>
        <taxon>Lachnospirales</taxon>
        <taxon>Lachnospiraceae</taxon>
        <taxon>Porcincola</taxon>
    </lineage>
</organism>
<evidence type="ECO:0000256" key="4">
    <source>
        <dbReference type="SAM" id="Phobius"/>
    </source>
</evidence>
<evidence type="ECO:0000313" key="7">
    <source>
        <dbReference type="EMBL" id="MSS15936.1"/>
    </source>
</evidence>
<name>A0A6L5XA74_9FIRM</name>
<accession>A0A6L5XA74</accession>
<reference evidence="7 8" key="1">
    <citation type="submission" date="2019-08" db="EMBL/GenBank/DDBJ databases">
        <title>In-depth cultivation of the pig gut microbiome towards novel bacterial diversity and tailored functional studies.</title>
        <authorList>
            <person name="Wylensek D."/>
            <person name="Hitch T.C.A."/>
            <person name="Clavel T."/>
        </authorList>
    </citation>
    <scope>NUCLEOTIDE SEQUENCE [LARGE SCALE GENOMIC DNA]</scope>
    <source>
        <strain evidence="7 8">Oil+RF-744-WCA-WT-11</strain>
    </source>
</reference>
<dbReference type="RefSeq" id="WP_154527294.1">
    <property type="nucleotide sequence ID" value="NZ_VULZ01000018.1"/>
</dbReference>
<dbReference type="PROSITE" id="PS51898">
    <property type="entry name" value="TYR_RECOMBINASE"/>
    <property type="match status" value="1"/>
</dbReference>
<keyword evidence="4" id="KW-0812">Transmembrane</keyword>
<dbReference type="PANTHER" id="PTHR30349">
    <property type="entry name" value="PHAGE INTEGRASE-RELATED"/>
    <property type="match status" value="1"/>
</dbReference>
<dbReference type="InterPro" id="IPR044068">
    <property type="entry name" value="CB"/>
</dbReference>
<keyword evidence="2" id="KW-0233">DNA recombination</keyword>
<dbReference type="AlphaFoldDB" id="A0A6L5XA74"/>
<dbReference type="GO" id="GO:0015074">
    <property type="term" value="P:DNA integration"/>
    <property type="evidence" value="ECO:0007669"/>
    <property type="project" value="InterPro"/>
</dbReference>
<comment type="caution">
    <text evidence="7">The sequence shown here is derived from an EMBL/GenBank/DDBJ whole genome shotgun (WGS) entry which is preliminary data.</text>
</comment>
<dbReference type="InterPro" id="IPR050090">
    <property type="entry name" value="Tyrosine_recombinase_XerCD"/>
</dbReference>
<dbReference type="Gene3D" id="1.10.150.130">
    <property type="match status" value="1"/>
</dbReference>
<proteinExistence type="predicted"/>
<evidence type="ECO:0000313" key="8">
    <source>
        <dbReference type="Proteomes" id="UP000481852"/>
    </source>
</evidence>
<keyword evidence="8" id="KW-1185">Reference proteome</keyword>
<evidence type="ECO:0000256" key="2">
    <source>
        <dbReference type="ARBA" id="ARBA00023172"/>
    </source>
</evidence>
<dbReference type="PROSITE" id="PS51900">
    <property type="entry name" value="CB"/>
    <property type="match status" value="1"/>
</dbReference>
<dbReference type="InterPro" id="IPR011010">
    <property type="entry name" value="DNA_brk_join_enz"/>
</dbReference>
<dbReference type="InterPro" id="IPR013762">
    <property type="entry name" value="Integrase-like_cat_sf"/>
</dbReference>
<dbReference type="GO" id="GO:0003677">
    <property type="term" value="F:DNA binding"/>
    <property type="evidence" value="ECO:0007669"/>
    <property type="project" value="UniProtKB-UniRule"/>
</dbReference>
<keyword evidence="4" id="KW-1133">Transmembrane helix</keyword>
<dbReference type="InterPro" id="IPR010998">
    <property type="entry name" value="Integrase_recombinase_N"/>
</dbReference>
<keyword evidence="4" id="KW-0472">Membrane</keyword>
<protein>
    <recommendedName>
        <fullName evidence="9">Integrase/recombinase</fullName>
    </recommendedName>
</protein>
<keyword evidence="1 3" id="KW-0238">DNA-binding</keyword>
<evidence type="ECO:0000256" key="3">
    <source>
        <dbReference type="PROSITE-ProRule" id="PRU01248"/>
    </source>
</evidence>
<feature type="domain" description="Core-binding (CB)" evidence="6">
    <location>
        <begin position="119"/>
        <end position="203"/>
    </location>
</feature>
<dbReference type="InterPro" id="IPR002104">
    <property type="entry name" value="Integrase_catalytic"/>
</dbReference>
<dbReference type="Gene3D" id="1.10.443.10">
    <property type="entry name" value="Intergrase catalytic core"/>
    <property type="match status" value="1"/>
</dbReference>
<dbReference type="SUPFAM" id="SSF56349">
    <property type="entry name" value="DNA breaking-rejoining enzymes"/>
    <property type="match status" value="1"/>
</dbReference>